<proteinExistence type="predicted"/>
<evidence type="ECO:0000313" key="2">
    <source>
        <dbReference type="Proteomes" id="UP000236370"/>
    </source>
</evidence>
<dbReference type="EMBL" id="NBAG03000244">
    <property type="protein sequence ID" value="PNI62792.1"/>
    <property type="molecule type" value="Genomic_DNA"/>
</dbReference>
<accession>A0A2J8MTF7</accession>
<comment type="caution">
    <text evidence="1">The sequence shown here is derived from an EMBL/GenBank/DDBJ whole genome shotgun (WGS) entry which is preliminary data.</text>
</comment>
<sequence length="41" mass="4495">MRPLQIVPGRLISQLYCGLKPPASTRNQICPKMARPSSTQG</sequence>
<protein>
    <submittedName>
        <fullName evidence="1">SIRT5 isoform 7</fullName>
    </submittedName>
</protein>
<dbReference type="AlphaFoldDB" id="A0A2J8MTF7"/>
<reference evidence="1 2" key="1">
    <citation type="submission" date="2017-12" db="EMBL/GenBank/DDBJ databases">
        <title>High-resolution comparative analysis of great ape genomes.</title>
        <authorList>
            <person name="Pollen A."/>
            <person name="Hastie A."/>
            <person name="Hormozdiari F."/>
            <person name="Dougherty M."/>
            <person name="Liu R."/>
            <person name="Chaisson M."/>
            <person name="Hoppe E."/>
            <person name="Hill C."/>
            <person name="Pang A."/>
            <person name="Hillier L."/>
            <person name="Baker C."/>
            <person name="Armstrong J."/>
            <person name="Shendure J."/>
            <person name="Paten B."/>
            <person name="Wilson R."/>
            <person name="Chao H."/>
            <person name="Schneider V."/>
            <person name="Ventura M."/>
            <person name="Kronenberg Z."/>
            <person name="Murali S."/>
            <person name="Gordon D."/>
            <person name="Cantsilieris S."/>
            <person name="Munson K."/>
            <person name="Nelson B."/>
            <person name="Raja A."/>
            <person name="Underwood J."/>
            <person name="Diekhans M."/>
            <person name="Fiddes I."/>
            <person name="Haussler D."/>
            <person name="Eichler E."/>
        </authorList>
    </citation>
    <scope>NUCLEOTIDE SEQUENCE [LARGE SCALE GENOMIC DNA]</scope>
    <source>
        <strain evidence="1">Yerkes chimp pedigree #C0471</strain>
    </source>
</reference>
<organism evidence="1 2">
    <name type="scientific">Pan troglodytes</name>
    <name type="common">Chimpanzee</name>
    <dbReference type="NCBI Taxonomy" id="9598"/>
    <lineage>
        <taxon>Eukaryota</taxon>
        <taxon>Metazoa</taxon>
        <taxon>Chordata</taxon>
        <taxon>Craniata</taxon>
        <taxon>Vertebrata</taxon>
        <taxon>Euteleostomi</taxon>
        <taxon>Mammalia</taxon>
        <taxon>Eutheria</taxon>
        <taxon>Euarchontoglires</taxon>
        <taxon>Primates</taxon>
        <taxon>Haplorrhini</taxon>
        <taxon>Catarrhini</taxon>
        <taxon>Hominidae</taxon>
        <taxon>Pan</taxon>
    </lineage>
</organism>
<evidence type="ECO:0000313" key="1">
    <source>
        <dbReference type="EMBL" id="PNI62792.1"/>
    </source>
</evidence>
<dbReference type="Proteomes" id="UP000236370">
    <property type="component" value="Unassembled WGS sequence"/>
</dbReference>
<gene>
    <name evidence="1" type="ORF">CK820_G0017145</name>
</gene>
<name>A0A2J8MTF7_PANTR</name>